<dbReference type="EMBL" id="HE580269">
    <property type="protein sequence ID" value="CCD24216.1"/>
    <property type="molecule type" value="Genomic_DNA"/>
</dbReference>
<evidence type="ECO:0000313" key="2">
    <source>
        <dbReference type="EMBL" id="CCD24216.1"/>
    </source>
</evidence>
<feature type="region of interest" description="Disordered" evidence="1">
    <location>
        <begin position="22"/>
        <end position="64"/>
    </location>
</feature>
<sequence>MSYIEKQTESRKRRLEQLQAKLKKVPHHTNEKQTSIPVDDSLHNVTGKEAPNATKSIEKPTMEEDGVTYEALPKDQDNILNEVKRDAIMIASKLESPDEKNDSFLHRHEVEKVSATKDLKLKLRDQLEILDQRTNASLKRILRERLMKEGQT</sequence>
<organism evidence="2 3">
    <name type="scientific">Naumovozyma dairenensis (strain ATCC 10597 / BCRC 20456 / CBS 421 / NBRC 0211 / NRRL Y-12639)</name>
    <name type="common">Saccharomyces dairenensis</name>
    <dbReference type="NCBI Taxonomy" id="1071378"/>
    <lineage>
        <taxon>Eukaryota</taxon>
        <taxon>Fungi</taxon>
        <taxon>Dikarya</taxon>
        <taxon>Ascomycota</taxon>
        <taxon>Saccharomycotina</taxon>
        <taxon>Saccharomycetes</taxon>
        <taxon>Saccharomycetales</taxon>
        <taxon>Saccharomycetaceae</taxon>
        <taxon>Naumovozyma</taxon>
    </lineage>
</organism>
<reference evidence="2 3" key="1">
    <citation type="journal article" date="2011" name="Proc. Natl. Acad. Sci. U.S.A.">
        <title>Evolutionary erosion of yeast sex chromosomes by mating-type switching accidents.</title>
        <authorList>
            <person name="Gordon J.L."/>
            <person name="Armisen D."/>
            <person name="Proux-Wera E."/>
            <person name="Oheigeartaigh S.S."/>
            <person name="Byrne K.P."/>
            <person name="Wolfe K.H."/>
        </authorList>
    </citation>
    <scope>NUCLEOTIDE SEQUENCE [LARGE SCALE GENOMIC DNA]</scope>
    <source>
        <strain evidence="3">ATCC 10597 / BCRC 20456 / CBS 421 / NBRC 0211 / NRRL Y-12639</strain>
    </source>
</reference>
<dbReference type="HOGENOM" id="CLU_1777962_0_0_1"/>
<protein>
    <submittedName>
        <fullName evidence="2">Uncharacterized protein</fullName>
    </submittedName>
</protein>
<evidence type="ECO:0000256" key="1">
    <source>
        <dbReference type="SAM" id="MobiDB-lite"/>
    </source>
</evidence>
<dbReference type="OMA" id="KRDAIMI"/>
<name>G0W8V5_NAUDC</name>
<proteinExistence type="predicted"/>
<dbReference type="AlphaFoldDB" id="G0W8V5"/>
<dbReference type="InterPro" id="IPR013169">
    <property type="entry name" value="mRNA_splic_Cwf18-like"/>
</dbReference>
<dbReference type="KEGG" id="ndi:NDAI_0C05570"/>
<dbReference type="OrthoDB" id="10601670at2759"/>
<accession>G0W8V5</accession>
<gene>
    <name evidence="2" type="primary">NDAI0C05570</name>
    <name evidence="2" type="ordered locus">NDAI_0C05570</name>
</gene>
<dbReference type="RefSeq" id="XP_003669459.1">
    <property type="nucleotide sequence ID" value="XM_003669411.1"/>
</dbReference>
<dbReference type="GeneID" id="11496566"/>
<keyword evidence="3" id="KW-1185">Reference proteome</keyword>
<dbReference type="Pfam" id="PF08315">
    <property type="entry name" value="cwf18"/>
    <property type="match status" value="1"/>
</dbReference>
<dbReference type="Proteomes" id="UP000000689">
    <property type="component" value="Chromosome 3"/>
</dbReference>
<evidence type="ECO:0000313" key="3">
    <source>
        <dbReference type="Proteomes" id="UP000000689"/>
    </source>
</evidence>